<dbReference type="SUPFAM" id="SSF160379">
    <property type="entry name" value="SP0830-like"/>
    <property type="match status" value="1"/>
</dbReference>
<dbReference type="RefSeq" id="WP_059035805.1">
    <property type="nucleotide sequence ID" value="NZ_JAADZU010000006.1"/>
</dbReference>
<dbReference type="Gene3D" id="3.30.70.1280">
    <property type="entry name" value="SP0830-like domains"/>
    <property type="match status" value="1"/>
</dbReference>
<dbReference type="EMBL" id="JAADZU010000006">
    <property type="protein sequence ID" value="NDK88556.1"/>
    <property type="molecule type" value="Genomic_DNA"/>
</dbReference>
<dbReference type="InterPro" id="IPR012545">
    <property type="entry name" value="DUF1697"/>
</dbReference>
<dbReference type="Proteomes" id="UP000466307">
    <property type="component" value="Unassembled WGS sequence"/>
</dbReference>
<reference evidence="1 2" key="1">
    <citation type="submission" date="2020-01" db="EMBL/GenBank/DDBJ databases">
        <title>Investigation of new actinobacteria for the biodesulphurisation of diesel fuel.</title>
        <authorList>
            <person name="Athi Narayanan S.M."/>
        </authorList>
    </citation>
    <scope>NUCLEOTIDE SEQUENCE [LARGE SCALE GENOMIC DNA]</scope>
    <source>
        <strain evidence="1 2">213E</strain>
    </source>
</reference>
<dbReference type="PANTHER" id="PTHR36439">
    <property type="entry name" value="BLL4334 PROTEIN"/>
    <property type="match status" value="1"/>
</dbReference>
<organism evidence="1 2">
    <name type="scientific">Gordonia desulfuricans</name>
    <dbReference type="NCBI Taxonomy" id="89051"/>
    <lineage>
        <taxon>Bacteria</taxon>
        <taxon>Bacillati</taxon>
        <taxon>Actinomycetota</taxon>
        <taxon>Actinomycetes</taxon>
        <taxon>Mycobacteriales</taxon>
        <taxon>Gordoniaceae</taxon>
        <taxon>Gordonia</taxon>
    </lineage>
</organism>
<proteinExistence type="predicted"/>
<dbReference type="Pfam" id="PF08002">
    <property type="entry name" value="DUF1697"/>
    <property type="match status" value="1"/>
</dbReference>
<dbReference type="PANTHER" id="PTHR36439:SF1">
    <property type="entry name" value="DUF1697 DOMAIN-CONTAINING PROTEIN"/>
    <property type="match status" value="1"/>
</dbReference>
<name>A0A7K3LJZ1_9ACTN</name>
<evidence type="ECO:0000313" key="1">
    <source>
        <dbReference type="EMBL" id="NDK88556.1"/>
    </source>
</evidence>
<protein>
    <submittedName>
        <fullName evidence="1">DUF1697 domain-containing protein</fullName>
    </submittedName>
</protein>
<accession>A0A7K3LJZ1</accession>
<dbReference type="AlphaFoldDB" id="A0A7K3LJZ1"/>
<dbReference type="PIRSF" id="PIRSF008502">
    <property type="entry name" value="UCP008502"/>
    <property type="match status" value="1"/>
</dbReference>
<sequence length="174" mass="18689">MTRQVFLIRAINVGGAKLPMAELREIAADLGATDIATHIASGNLLAAPPDTPEQFARALESAIQERYGFYREVIGRTAAQLRDAVAAYPFVVDEEKFAHIYFLTGTPTADASHALVDKDFGDDELAVIGADLHIRYANGVAGTKLTAPVIARTLGVQGTGRNLRTVRTLITLVE</sequence>
<comment type="caution">
    <text evidence="1">The sequence shown here is derived from an EMBL/GenBank/DDBJ whole genome shotgun (WGS) entry which is preliminary data.</text>
</comment>
<gene>
    <name evidence="1" type="ORF">GYA93_03015</name>
</gene>
<keyword evidence="2" id="KW-1185">Reference proteome</keyword>
<evidence type="ECO:0000313" key="2">
    <source>
        <dbReference type="Proteomes" id="UP000466307"/>
    </source>
</evidence>